<accession>A0ABM0GYM6</accession>
<dbReference type="InterPro" id="IPR029058">
    <property type="entry name" value="AB_hydrolase_fold"/>
</dbReference>
<dbReference type="Gene3D" id="3.40.50.1820">
    <property type="entry name" value="alpha/beta hydrolase"/>
    <property type="match status" value="1"/>
</dbReference>
<dbReference type="PANTHER" id="PTHR11614">
    <property type="entry name" value="PHOSPHOLIPASE-RELATED"/>
    <property type="match status" value="1"/>
</dbReference>
<dbReference type="RefSeq" id="XP_002740296.1">
    <property type="nucleotide sequence ID" value="XM_002740250.2"/>
</dbReference>
<dbReference type="InterPro" id="IPR022742">
    <property type="entry name" value="Hydrolase_4"/>
</dbReference>
<dbReference type="Pfam" id="PF12146">
    <property type="entry name" value="Hydrolase_4"/>
    <property type="match status" value="1"/>
</dbReference>
<evidence type="ECO:0000313" key="2">
    <source>
        <dbReference type="Proteomes" id="UP000694865"/>
    </source>
</evidence>
<evidence type="ECO:0000259" key="1">
    <source>
        <dbReference type="Pfam" id="PF12146"/>
    </source>
</evidence>
<dbReference type="GeneID" id="100367596"/>
<name>A0ABM0GYM6_SACKO</name>
<dbReference type="SUPFAM" id="SSF53474">
    <property type="entry name" value="alpha/beta-Hydrolases"/>
    <property type="match status" value="1"/>
</dbReference>
<organism evidence="2 3">
    <name type="scientific">Saccoglossus kowalevskii</name>
    <name type="common">Acorn worm</name>
    <dbReference type="NCBI Taxonomy" id="10224"/>
    <lineage>
        <taxon>Eukaryota</taxon>
        <taxon>Metazoa</taxon>
        <taxon>Hemichordata</taxon>
        <taxon>Enteropneusta</taxon>
        <taxon>Harrimaniidae</taxon>
        <taxon>Saccoglossus</taxon>
    </lineage>
</organism>
<keyword evidence="2" id="KW-1185">Reference proteome</keyword>
<proteinExistence type="predicted"/>
<gene>
    <name evidence="3" type="primary">LOC100367596</name>
</gene>
<dbReference type="InterPro" id="IPR051044">
    <property type="entry name" value="MAG_DAG_Lipase"/>
</dbReference>
<sequence length="290" mass="32340">MATSPQGVSYKDLSHFVNVDGLHIYARSWAPADQSKLRAVCLLLHGLAEHSGQYDRIAIPLTGCGVMVYAHDHLGHGQSEGDRIDIKDFNMYVRDSLQHVDIIKKKFPHLPIFLYGHSMGGTMVILAAMERPDQFAGVVASAPAIKLNEKLALIASTQHTLDLNMEDLSRDPEENEKSETDPLAQFEAIKPGFVSQLLDICLKIQPKISSIKCPFLALHGDADKVCDPQGSRMLMERAQSSDRKLVLYPGYYHDLHREPPQEAALVIRDITSWIGTRLPENPPKPDNCRQ</sequence>
<dbReference type="Proteomes" id="UP000694865">
    <property type="component" value="Unplaced"/>
</dbReference>
<reference evidence="3" key="1">
    <citation type="submission" date="2025-08" db="UniProtKB">
        <authorList>
            <consortium name="RefSeq"/>
        </authorList>
    </citation>
    <scope>IDENTIFICATION</scope>
    <source>
        <tissue evidence="3">Testes</tissue>
    </source>
</reference>
<protein>
    <submittedName>
        <fullName evidence="3">Monoglyceride lipase-like</fullName>
    </submittedName>
</protein>
<evidence type="ECO:0000313" key="3">
    <source>
        <dbReference type="RefSeq" id="XP_002740296.1"/>
    </source>
</evidence>
<feature type="domain" description="Serine aminopeptidase S33" evidence="1">
    <location>
        <begin position="36"/>
        <end position="259"/>
    </location>
</feature>